<keyword evidence="2" id="KW-1185">Reference proteome</keyword>
<organism evidence="1 2">
    <name type="scientific">Pseudozyma antarctica</name>
    <name type="common">Yeast</name>
    <name type="synonym">Candida antarctica</name>
    <dbReference type="NCBI Taxonomy" id="84753"/>
    <lineage>
        <taxon>Eukaryota</taxon>
        <taxon>Fungi</taxon>
        <taxon>Dikarya</taxon>
        <taxon>Basidiomycota</taxon>
        <taxon>Ustilaginomycotina</taxon>
        <taxon>Ustilaginomycetes</taxon>
        <taxon>Ustilaginales</taxon>
        <taxon>Ustilaginaceae</taxon>
        <taxon>Moesziomyces</taxon>
    </lineage>
</organism>
<accession>A0A081CPA0</accession>
<dbReference type="Proteomes" id="UP000053758">
    <property type="component" value="Unassembled WGS sequence"/>
</dbReference>
<name>A0A081CPA0_PSEA2</name>
<dbReference type="GeneID" id="26307542"/>
<dbReference type="RefSeq" id="XP_014653306.1">
    <property type="nucleotide sequence ID" value="XM_014797820.1"/>
</dbReference>
<dbReference type="OrthoDB" id="2569251at2759"/>
<proteinExistence type="predicted"/>
<evidence type="ECO:0000313" key="2">
    <source>
        <dbReference type="Proteomes" id="UP000053758"/>
    </source>
</evidence>
<dbReference type="EMBL" id="DF830181">
    <property type="protein sequence ID" value="GAK68496.1"/>
    <property type="molecule type" value="Genomic_DNA"/>
</dbReference>
<dbReference type="Pfam" id="PF13391">
    <property type="entry name" value="HNH_2"/>
    <property type="match status" value="1"/>
</dbReference>
<dbReference type="HOGENOM" id="CLU_071089_1_0_1"/>
<reference evidence="2" key="1">
    <citation type="journal article" date="2014" name="Genome Announc.">
        <title>Draft Genome Sequence of the Yeast Pseudozyma antarctica Type Strain JCM10317, a Producer of the Glycolipid Biosurfactants, Mannosylerythritol Lipids.</title>
        <authorList>
            <person name="Saika A."/>
            <person name="Koike H."/>
            <person name="Hori T."/>
            <person name="Fukuoka T."/>
            <person name="Sato S."/>
            <person name="Habe H."/>
            <person name="Kitamoto D."/>
            <person name="Morita T."/>
        </authorList>
    </citation>
    <scope>NUCLEOTIDE SEQUENCE [LARGE SCALE GENOMIC DNA]</scope>
    <source>
        <strain evidence="2">JCM 10317</strain>
    </source>
</reference>
<dbReference type="InterPro" id="IPR003615">
    <property type="entry name" value="HNH_nuc"/>
</dbReference>
<protein>
    <submittedName>
        <fullName evidence="1">Uncharacterized protein</fullName>
    </submittedName>
</protein>
<dbReference type="AlphaFoldDB" id="A0A081CPA0"/>
<evidence type="ECO:0000313" key="1">
    <source>
        <dbReference type="EMBL" id="GAK68496.1"/>
    </source>
</evidence>
<sequence length="245" mass="27622">MSSSSAGAQQESHQRVGYDTSTRKWTGQGLAIVSDRSGQVLLSVPIEFLSKGMVNSFAYVLQSIHMAFDVRAGRICSEAGDECSPLDAVTPGRFIYWNAETVFCRPRIGPRFKFMSRPPHAGDDLASTMSNSKRSSANQSKFRFTVVARDYFCLISDVEYPSCTAAHILPVSRPEFGVLLRDDIHHAFDRGHIALYPLSQRDFHGKVIRPEIRFRGPPDDYPDTQMLLFHYQQCVIKCFRGWSAF</sequence>
<gene>
    <name evidence="1" type="ORF">PAN0_114d6756</name>
</gene>